<comment type="caution">
    <text evidence="9">The sequence shown here is derived from an EMBL/GenBank/DDBJ whole genome shotgun (WGS) entry which is preliminary data.</text>
</comment>
<sequence>MCRKVMVSAKLVVAMMPGRSRRLIFNIFGSCLILLGLANILFSESFFNKFLEKEMILSPGSKTFELWKKPPLNIKLDFYLFNWTNPEDFDKPYIKPKFEELGPYRFMEVPHKVDIKWHPQNASMSYKKQSKYYFDAEGSKGSLDDEIVTVNSLAVSLSSKAKNWNLLRRKVIDMALNVYNDDISIRKTVNDLLFEGYEDVLLNLANFLPSSLTEVKVPFDKFGYCYPRNYSADVTGIFNIHTGADDIRKFGQVHTWNYKDTTNAYAPECAKVYGSAGEFQSLYLQPNKPVDFFLSDICRSVKMDYVEATEVEGIRGYRYEGGKRMVDNGTLYPENVCHCNGKCVPSGLINISSCWFGSPMFLSYPHFHDADPTYLSQVDGLKPEKDKHELYLVLEPKSGLLLDMAARLQSNILIEPIAHFKLFKNKRRIFFPLFWFEARTRVPLDLTGEFKLLPRAILTAQILGGFSILGGLILLAWYPIKVHLQNRLIQQIKINNLDSQTHHQIVGKQISLQPEVSPLLVSSVQANAKILERADTEISTLSIDACTSSTDRSSMQSTTSST</sequence>
<name>A0A811URH0_CERCA</name>
<dbReference type="AlphaFoldDB" id="A0A811URH0"/>
<organism evidence="9 10">
    <name type="scientific">Ceratitis capitata</name>
    <name type="common">Mediterranean fruit fly</name>
    <name type="synonym">Tephritis capitata</name>
    <dbReference type="NCBI Taxonomy" id="7213"/>
    <lineage>
        <taxon>Eukaryota</taxon>
        <taxon>Metazoa</taxon>
        <taxon>Ecdysozoa</taxon>
        <taxon>Arthropoda</taxon>
        <taxon>Hexapoda</taxon>
        <taxon>Insecta</taxon>
        <taxon>Pterygota</taxon>
        <taxon>Neoptera</taxon>
        <taxon>Endopterygota</taxon>
        <taxon>Diptera</taxon>
        <taxon>Brachycera</taxon>
        <taxon>Muscomorpha</taxon>
        <taxon>Tephritoidea</taxon>
        <taxon>Tephritidae</taxon>
        <taxon>Ceratitis</taxon>
        <taxon>Ceratitis</taxon>
    </lineage>
</organism>
<evidence type="ECO:0000313" key="10">
    <source>
        <dbReference type="Proteomes" id="UP000606786"/>
    </source>
</evidence>
<keyword evidence="6 8" id="KW-0472">Membrane</keyword>
<comment type="similarity">
    <text evidence="2">Belongs to the CD36 family.</text>
</comment>
<evidence type="ECO:0000256" key="2">
    <source>
        <dbReference type="ARBA" id="ARBA00010532"/>
    </source>
</evidence>
<dbReference type="OrthoDB" id="514335at2759"/>
<keyword evidence="5 8" id="KW-1133">Transmembrane helix</keyword>
<feature type="transmembrane region" description="Helical" evidence="8">
    <location>
        <begin position="456"/>
        <end position="478"/>
    </location>
</feature>
<comment type="subcellular location">
    <subcellularLocation>
        <location evidence="1">Cell membrane</location>
    </subcellularLocation>
</comment>
<evidence type="ECO:0000256" key="7">
    <source>
        <dbReference type="ARBA" id="ARBA00023180"/>
    </source>
</evidence>
<evidence type="ECO:0000256" key="6">
    <source>
        <dbReference type="ARBA" id="ARBA00023136"/>
    </source>
</evidence>
<proteinExistence type="inferred from homology"/>
<evidence type="ECO:0000256" key="8">
    <source>
        <dbReference type="SAM" id="Phobius"/>
    </source>
</evidence>
<keyword evidence="4 8" id="KW-0812">Transmembrane</keyword>
<dbReference type="PANTHER" id="PTHR11923">
    <property type="entry name" value="SCAVENGER RECEPTOR CLASS B TYPE-1 SR-B1"/>
    <property type="match status" value="1"/>
</dbReference>
<keyword evidence="7" id="KW-0325">Glycoprotein</keyword>
<protein>
    <submittedName>
        <fullName evidence="9">(Mediterranean fruit fly) hypothetical protein</fullName>
    </submittedName>
</protein>
<dbReference type="GO" id="GO:0005044">
    <property type="term" value="F:scavenger receptor activity"/>
    <property type="evidence" value="ECO:0007669"/>
    <property type="project" value="TreeGrafter"/>
</dbReference>
<dbReference type="PRINTS" id="PR01609">
    <property type="entry name" value="CD36FAMILY"/>
</dbReference>
<dbReference type="EMBL" id="CAJHJT010000012">
    <property type="protein sequence ID" value="CAD7000386.1"/>
    <property type="molecule type" value="Genomic_DNA"/>
</dbReference>
<evidence type="ECO:0000256" key="4">
    <source>
        <dbReference type="ARBA" id="ARBA00022692"/>
    </source>
</evidence>
<dbReference type="GO" id="GO:0005737">
    <property type="term" value="C:cytoplasm"/>
    <property type="evidence" value="ECO:0007669"/>
    <property type="project" value="TreeGrafter"/>
</dbReference>
<dbReference type="PANTHER" id="PTHR11923:SF93">
    <property type="entry name" value="GH07959P-RELATED"/>
    <property type="match status" value="1"/>
</dbReference>
<accession>A0A811URH0</accession>
<dbReference type="Pfam" id="PF01130">
    <property type="entry name" value="CD36"/>
    <property type="match status" value="1"/>
</dbReference>
<dbReference type="GO" id="GO:0005886">
    <property type="term" value="C:plasma membrane"/>
    <property type="evidence" value="ECO:0007669"/>
    <property type="project" value="UniProtKB-SubCell"/>
</dbReference>
<evidence type="ECO:0000256" key="3">
    <source>
        <dbReference type="ARBA" id="ARBA00022475"/>
    </source>
</evidence>
<evidence type="ECO:0000256" key="5">
    <source>
        <dbReference type="ARBA" id="ARBA00022989"/>
    </source>
</evidence>
<keyword evidence="3" id="KW-1003">Cell membrane</keyword>
<dbReference type="Proteomes" id="UP000606786">
    <property type="component" value="Unassembled WGS sequence"/>
</dbReference>
<dbReference type="InterPro" id="IPR002159">
    <property type="entry name" value="CD36_fam"/>
</dbReference>
<gene>
    <name evidence="9" type="ORF">CCAP1982_LOCUS8862</name>
</gene>
<keyword evidence="10" id="KW-1185">Reference proteome</keyword>
<evidence type="ECO:0000313" key="9">
    <source>
        <dbReference type="EMBL" id="CAD7000386.1"/>
    </source>
</evidence>
<evidence type="ECO:0000256" key="1">
    <source>
        <dbReference type="ARBA" id="ARBA00004236"/>
    </source>
</evidence>
<reference evidence="9" key="1">
    <citation type="submission" date="2020-11" db="EMBL/GenBank/DDBJ databases">
        <authorList>
            <person name="Whitehead M."/>
        </authorList>
    </citation>
    <scope>NUCLEOTIDE SEQUENCE</scope>
    <source>
        <strain evidence="9">EGII</strain>
    </source>
</reference>